<protein>
    <recommendedName>
        <fullName evidence="2">Antitoxin</fullName>
    </recommendedName>
</protein>
<name>A0A7W9CW82_9HYPH</name>
<dbReference type="InterPro" id="IPR006442">
    <property type="entry name" value="Antitoxin_Phd/YefM"/>
</dbReference>
<sequence length="86" mass="9554">MVTIGAAEALSKLADLLDRVEAGEEVTITRDGKPIARLTPAPKEAPAEKAIEEMSPEEAFQELLKLREHMTLGGIDWRDLRDEGRR</sequence>
<dbReference type="InterPro" id="IPR051416">
    <property type="entry name" value="phD-YefM_TA_antitoxins"/>
</dbReference>
<dbReference type="Pfam" id="PF02604">
    <property type="entry name" value="PhdYeFM_antitox"/>
    <property type="match status" value="1"/>
</dbReference>
<accession>A0A7W9CW82</accession>
<organism evidence="3 4">
    <name type="scientific">Prosthecomicrobium pneumaticum</name>
    <dbReference type="NCBI Taxonomy" id="81895"/>
    <lineage>
        <taxon>Bacteria</taxon>
        <taxon>Pseudomonadati</taxon>
        <taxon>Pseudomonadota</taxon>
        <taxon>Alphaproteobacteria</taxon>
        <taxon>Hyphomicrobiales</taxon>
        <taxon>Kaistiaceae</taxon>
        <taxon>Prosthecomicrobium</taxon>
    </lineage>
</organism>
<evidence type="ECO:0000256" key="1">
    <source>
        <dbReference type="ARBA" id="ARBA00009981"/>
    </source>
</evidence>
<dbReference type="RefSeq" id="WP_183854826.1">
    <property type="nucleotide sequence ID" value="NZ_JACHOO010000003.1"/>
</dbReference>
<dbReference type="EMBL" id="JACHOO010000003">
    <property type="protein sequence ID" value="MBB5752748.1"/>
    <property type="molecule type" value="Genomic_DNA"/>
</dbReference>
<dbReference type="NCBIfam" id="TIGR01552">
    <property type="entry name" value="phd_fam"/>
    <property type="match status" value="1"/>
</dbReference>
<comment type="function">
    <text evidence="2">Antitoxin component of a type II toxin-antitoxin (TA) system.</text>
</comment>
<evidence type="ECO:0000256" key="2">
    <source>
        <dbReference type="RuleBase" id="RU362080"/>
    </source>
</evidence>
<dbReference type="AlphaFoldDB" id="A0A7W9CW82"/>
<comment type="caution">
    <text evidence="3">The sequence shown here is derived from an EMBL/GenBank/DDBJ whole genome shotgun (WGS) entry which is preliminary data.</text>
</comment>
<dbReference type="PANTHER" id="PTHR35377:SF8">
    <property type="entry name" value="ANTITOXIN VAPB22"/>
    <property type="match status" value="1"/>
</dbReference>
<dbReference type="InterPro" id="IPR036165">
    <property type="entry name" value="YefM-like_sf"/>
</dbReference>
<evidence type="ECO:0000313" key="4">
    <source>
        <dbReference type="Proteomes" id="UP000523821"/>
    </source>
</evidence>
<dbReference type="SUPFAM" id="SSF143120">
    <property type="entry name" value="YefM-like"/>
    <property type="match status" value="1"/>
</dbReference>
<dbReference type="PANTHER" id="PTHR35377">
    <property type="entry name" value="ANTITOXIN VAPB49-RELATED-RELATED"/>
    <property type="match status" value="1"/>
</dbReference>
<reference evidence="3 4" key="1">
    <citation type="submission" date="2020-08" db="EMBL/GenBank/DDBJ databases">
        <title>Genomic Encyclopedia of Type Strains, Phase IV (KMG-IV): sequencing the most valuable type-strain genomes for metagenomic binning, comparative biology and taxonomic classification.</title>
        <authorList>
            <person name="Goeker M."/>
        </authorList>
    </citation>
    <scope>NUCLEOTIDE SEQUENCE [LARGE SCALE GENOMIC DNA]</scope>
    <source>
        <strain evidence="3 4">DSM 16268</strain>
    </source>
</reference>
<keyword evidence="4" id="KW-1185">Reference proteome</keyword>
<evidence type="ECO:0000313" key="3">
    <source>
        <dbReference type="EMBL" id="MBB5752748.1"/>
    </source>
</evidence>
<comment type="similarity">
    <text evidence="1 2">Belongs to the phD/YefM antitoxin family.</text>
</comment>
<gene>
    <name evidence="3" type="ORF">GGQ63_001802</name>
</gene>
<proteinExistence type="inferred from homology"/>
<dbReference type="Gene3D" id="3.40.1620.10">
    <property type="entry name" value="YefM-like domain"/>
    <property type="match status" value="1"/>
</dbReference>
<dbReference type="Proteomes" id="UP000523821">
    <property type="component" value="Unassembled WGS sequence"/>
</dbReference>